<feature type="chain" id="PRO_5040863600" description="GDSL esterase/lipase At5g14450-like" evidence="5">
    <location>
        <begin position="21"/>
        <end position="381"/>
    </location>
</feature>
<dbReference type="InterPro" id="IPR035669">
    <property type="entry name" value="SGNH_plant_lipase-like"/>
</dbReference>
<evidence type="ECO:0000313" key="7">
    <source>
        <dbReference type="Proteomes" id="UP001165190"/>
    </source>
</evidence>
<evidence type="ECO:0000256" key="3">
    <source>
        <dbReference type="ARBA" id="ARBA00022801"/>
    </source>
</evidence>
<comment type="similarity">
    <text evidence="1">Belongs to the 'GDSL' lipolytic enzyme family.</text>
</comment>
<evidence type="ECO:0000256" key="4">
    <source>
        <dbReference type="ARBA" id="ARBA00023180"/>
    </source>
</evidence>
<dbReference type="AlphaFoldDB" id="A0A9W7MQA8"/>
<dbReference type="OrthoDB" id="1600564at2759"/>
<dbReference type="Gene3D" id="3.40.50.1110">
    <property type="entry name" value="SGNH hydrolase"/>
    <property type="match status" value="1"/>
</dbReference>
<feature type="signal peptide" evidence="5">
    <location>
        <begin position="1"/>
        <end position="20"/>
    </location>
</feature>
<name>A0A9W7MQA8_HIBTR</name>
<dbReference type="Proteomes" id="UP001165190">
    <property type="component" value="Unassembled WGS sequence"/>
</dbReference>
<sequence>MENVKVLIIIIVVAFSVLSGESVGLKDLKACNFTAVYNFGDSNSDTGGGSAAFWIAGLPPGETFFGRPVGRASDGRLIIDFIAEHLGLPYLSPYLDSIGTSFRHGANFAIGGSTIRPQNESMSLNGVSPFSLDVQIVQFDNFKVRTGYFYDRGNAGHCRNLPRPKDFSKALYIFDIGQNDVAAGLRKKNDTDFHASVPDIVDQLVKAVQNLYEHGARTFWIHNTGPIGCLPVSLHYHDIRPEELDEQGCLKAQNAYCMEFNRKLKDRVIKLRAELPHAALTYVDVYAAKYELIGNAKKQGFVDAADICCGFHEDEIQVYCGNKQNINGTEIYAGSCEKPSDYISWDGVHYTEAANNWIAGRIMNGSYSDPPLPITHACHKP</sequence>
<keyword evidence="7" id="KW-1185">Reference proteome</keyword>
<accession>A0A9W7MQA8</accession>
<evidence type="ECO:0000256" key="2">
    <source>
        <dbReference type="ARBA" id="ARBA00022729"/>
    </source>
</evidence>
<organism evidence="6 7">
    <name type="scientific">Hibiscus trionum</name>
    <name type="common">Flower of an hour</name>
    <dbReference type="NCBI Taxonomy" id="183268"/>
    <lineage>
        <taxon>Eukaryota</taxon>
        <taxon>Viridiplantae</taxon>
        <taxon>Streptophyta</taxon>
        <taxon>Embryophyta</taxon>
        <taxon>Tracheophyta</taxon>
        <taxon>Spermatophyta</taxon>
        <taxon>Magnoliopsida</taxon>
        <taxon>eudicotyledons</taxon>
        <taxon>Gunneridae</taxon>
        <taxon>Pentapetalae</taxon>
        <taxon>rosids</taxon>
        <taxon>malvids</taxon>
        <taxon>Malvales</taxon>
        <taxon>Malvaceae</taxon>
        <taxon>Malvoideae</taxon>
        <taxon>Hibiscus</taxon>
    </lineage>
</organism>
<evidence type="ECO:0008006" key="8">
    <source>
        <dbReference type="Google" id="ProtNLM"/>
    </source>
</evidence>
<evidence type="ECO:0000256" key="5">
    <source>
        <dbReference type="SAM" id="SignalP"/>
    </source>
</evidence>
<comment type="caution">
    <text evidence="6">The sequence shown here is derived from an EMBL/GenBank/DDBJ whole genome shotgun (WGS) entry which is preliminary data.</text>
</comment>
<keyword evidence="4" id="KW-0325">Glycoprotein</keyword>
<dbReference type="InterPro" id="IPR001087">
    <property type="entry name" value="GDSL"/>
</dbReference>
<protein>
    <recommendedName>
        <fullName evidence="8">GDSL esterase/lipase At5g14450-like</fullName>
    </recommendedName>
</protein>
<keyword evidence="3" id="KW-0378">Hydrolase</keyword>
<dbReference type="EMBL" id="BSYR01000052">
    <property type="protein sequence ID" value="GMJ08832.1"/>
    <property type="molecule type" value="Genomic_DNA"/>
</dbReference>
<dbReference type="PANTHER" id="PTHR22835:SF546">
    <property type="entry name" value="GDSL-LIKE LIPASE_ACYLHYDROLASE"/>
    <property type="match status" value="1"/>
</dbReference>
<dbReference type="SUPFAM" id="SSF52266">
    <property type="entry name" value="SGNH hydrolase"/>
    <property type="match status" value="1"/>
</dbReference>
<keyword evidence="2 5" id="KW-0732">Signal</keyword>
<proteinExistence type="inferred from homology"/>
<evidence type="ECO:0000256" key="1">
    <source>
        <dbReference type="ARBA" id="ARBA00008668"/>
    </source>
</evidence>
<gene>
    <name evidence="6" type="ORF">HRI_004552400</name>
</gene>
<dbReference type="CDD" id="cd01837">
    <property type="entry name" value="SGNH_plant_lipase_like"/>
    <property type="match status" value="1"/>
</dbReference>
<dbReference type="PANTHER" id="PTHR22835">
    <property type="entry name" value="ZINC FINGER FYVE DOMAIN CONTAINING PROTEIN"/>
    <property type="match status" value="1"/>
</dbReference>
<reference evidence="6" key="1">
    <citation type="submission" date="2023-05" db="EMBL/GenBank/DDBJ databases">
        <title>Genome and transcriptome analyses reveal genes involved in the formation of fine ridges on petal epidermal cells in Hibiscus trionum.</title>
        <authorList>
            <person name="Koshimizu S."/>
            <person name="Masuda S."/>
            <person name="Ishii T."/>
            <person name="Shirasu K."/>
            <person name="Hoshino A."/>
            <person name="Arita M."/>
        </authorList>
    </citation>
    <scope>NUCLEOTIDE SEQUENCE</scope>
    <source>
        <strain evidence="6">Hamamatsu line</strain>
    </source>
</reference>
<dbReference type="InterPro" id="IPR036514">
    <property type="entry name" value="SGNH_hydro_sf"/>
</dbReference>
<dbReference type="Pfam" id="PF00657">
    <property type="entry name" value="Lipase_GDSL"/>
    <property type="match status" value="1"/>
</dbReference>
<evidence type="ECO:0000313" key="6">
    <source>
        <dbReference type="EMBL" id="GMJ08832.1"/>
    </source>
</evidence>
<dbReference type="GO" id="GO:0016788">
    <property type="term" value="F:hydrolase activity, acting on ester bonds"/>
    <property type="evidence" value="ECO:0007669"/>
    <property type="project" value="InterPro"/>
</dbReference>